<accession>A0ABW3EKD1</accession>
<organism evidence="1 2">
    <name type="scientific">Actinomadura sediminis</name>
    <dbReference type="NCBI Taxonomy" id="1038904"/>
    <lineage>
        <taxon>Bacteria</taxon>
        <taxon>Bacillati</taxon>
        <taxon>Actinomycetota</taxon>
        <taxon>Actinomycetes</taxon>
        <taxon>Streptosporangiales</taxon>
        <taxon>Thermomonosporaceae</taxon>
        <taxon>Actinomadura</taxon>
    </lineage>
</organism>
<evidence type="ECO:0000313" key="1">
    <source>
        <dbReference type="EMBL" id="MFD0900642.1"/>
    </source>
</evidence>
<gene>
    <name evidence="1" type="ORF">ACFQ11_09595</name>
</gene>
<evidence type="ECO:0000313" key="2">
    <source>
        <dbReference type="Proteomes" id="UP001596972"/>
    </source>
</evidence>
<dbReference type="RefSeq" id="WP_378297640.1">
    <property type="nucleotide sequence ID" value="NZ_JBHTJA010000012.1"/>
</dbReference>
<keyword evidence="2" id="KW-1185">Reference proteome</keyword>
<reference evidence="2" key="1">
    <citation type="journal article" date="2019" name="Int. J. Syst. Evol. Microbiol.">
        <title>The Global Catalogue of Microorganisms (GCM) 10K type strain sequencing project: providing services to taxonomists for standard genome sequencing and annotation.</title>
        <authorList>
            <consortium name="The Broad Institute Genomics Platform"/>
            <consortium name="The Broad Institute Genome Sequencing Center for Infectious Disease"/>
            <person name="Wu L."/>
            <person name="Ma J."/>
        </authorList>
    </citation>
    <scope>NUCLEOTIDE SEQUENCE [LARGE SCALE GENOMIC DNA]</scope>
    <source>
        <strain evidence="2">JCM 31202</strain>
    </source>
</reference>
<comment type="caution">
    <text evidence="1">The sequence shown here is derived from an EMBL/GenBank/DDBJ whole genome shotgun (WGS) entry which is preliminary data.</text>
</comment>
<dbReference type="EMBL" id="JBHTJA010000012">
    <property type="protein sequence ID" value="MFD0900642.1"/>
    <property type="molecule type" value="Genomic_DNA"/>
</dbReference>
<proteinExistence type="predicted"/>
<protein>
    <submittedName>
        <fullName evidence="1">Uncharacterized protein</fullName>
    </submittedName>
</protein>
<name>A0ABW3EKD1_9ACTN</name>
<dbReference type="Proteomes" id="UP001596972">
    <property type="component" value="Unassembled WGS sequence"/>
</dbReference>
<sequence length="198" mass="20981">MSKIANGLKNPSAELAERLDDVLEAHGELAACRSSIPFRWSPAPEEEERLTLISQRPARLDTGALDALAALLAAQRRAEDAIGPTALLGPVASQLAAVMGILRDATGPLRDPLGRIAAEWTVFAGWLHAAVRQDAHALRLFGRGEELADDYDDGTIGTAATSFRGYVARRQGRPRAVVRAAMAAMATPGGRPPIGAEE</sequence>